<evidence type="ECO:0000313" key="2">
    <source>
        <dbReference type="Proteomes" id="UP000815325"/>
    </source>
</evidence>
<reference evidence="1" key="1">
    <citation type="submission" date="2017-08" db="EMBL/GenBank/DDBJ databases">
        <authorList>
            <person name="Polle J.E."/>
            <person name="Barry K."/>
            <person name="Cushman J."/>
            <person name="Schmutz J."/>
            <person name="Tran D."/>
            <person name="Hathwaick L.T."/>
            <person name="Yim W.C."/>
            <person name="Jenkins J."/>
            <person name="Mckie-Krisberg Z.M."/>
            <person name="Prochnik S."/>
            <person name="Lindquist E."/>
            <person name="Dockter R.B."/>
            <person name="Adam C."/>
            <person name="Molina H."/>
            <person name="Bunkerborg J."/>
            <person name="Jin E."/>
            <person name="Buchheim M."/>
            <person name="Magnuson J."/>
        </authorList>
    </citation>
    <scope>NUCLEOTIDE SEQUENCE</scope>
    <source>
        <strain evidence="1">CCAP 19/18</strain>
    </source>
</reference>
<organism evidence="1 2">
    <name type="scientific">Dunaliella salina</name>
    <name type="common">Green alga</name>
    <name type="synonym">Protococcus salinus</name>
    <dbReference type="NCBI Taxonomy" id="3046"/>
    <lineage>
        <taxon>Eukaryota</taxon>
        <taxon>Viridiplantae</taxon>
        <taxon>Chlorophyta</taxon>
        <taxon>core chlorophytes</taxon>
        <taxon>Chlorophyceae</taxon>
        <taxon>CS clade</taxon>
        <taxon>Chlamydomonadales</taxon>
        <taxon>Dunaliellaceae</taxon>
        <taxon>Dunaliella</taxon>
    </lineage>
</organism>
<evidence type="ECO:0000313" key="1">
    <source>
        <dbReference type="EMBL" id="KAF5843196.1"/>
    </source>
</evidence>
<sequence length="106" mass="11576">MEWCDLLLDVDLDFVKSRKAYVQAVRELEGSVAASLGVAAIFGTNPQHLLAEPSYREFLEWLAVAAAESLRHPPHFCSTSLPHTPMLCKHLPQGAPGAACRSCCRA</sequence>
<dbReference type="EMBL" id="MU069447">
    <property type="protein sequence ID" value="KAF5843196.1"/>
    <property type="molecule type" value="Genomic_DNA"/>
</dbReference>
<comment type="caution">
    <text evidence="1">The sequence shown here is derived from an EMBL/GenBank/DDBJ whole genome shotgun (WGS) entry which is preliminary data.</text>
</comment>
<name>A0ABQ7H8L0_DUNSA</name>
<proteinExistence type="predicted"/>
<dbReference type="Proteomes" id="UP000815325">
    <property type="component" value="Unassembled WGS sequence"/>
</dbReference>
<protein>
    <submittedName>
        <fullName evidence="1">Uncharacterized protein</fullName>
    </submittedName>
</protein>
<gene>
    <name evidence="1" type="ORF">DUNSADRAFT_1623</name>
</gene>
<keyword evidence="2" id="KW-1185">Reference proteome</keyword>
<accession>A0ABQ7H8L0</accession>